<reference evidence="2" key="2">
    <citation type="journal article" date="2021" name="PeerJ">
        <title>Extensive microbial diversity within the chicken gut microbiome revealed by metagenomics and culture.</title>
        <authorList>
            <person name="Gilroy R."/>
            <person name="Ravi A."/>
            <person name="Getino M."/>
            <person name="Pursley I."/>
            <person name="Horton D.L."/>
            <person name="Alikhan N.F."/>
            <person name="Baker D."/>
            <person name="Gharbi K."/>
            <person name="Hall N."/>
            <person name="Watson M."/>
            <person name="Adriaenssens E.M."/>
            <person name="Foster-Nyarko E."/>
            <person name="Jarju S."/>
            <person name="Secka A."/>
            <person name="Antonio M."/>
            <person name="Oren A."/>
            <person name="Chaudhuri R.R."/>
            <person name="La Ragione R."/>
            <person name="Hildebrand F."/>
            <person name="Pallen M.J."/>
        </authorList>
    </citation>
    <scope>NUCLEOTIDE SEQUENCE</scope>
    <source>
        <strain evidence="2">ChiSjej3B21-11622</strain>
    </source>
</reference>
<evidence type="ECO:0000313" key="2">
    <source>
        <dbReference type="EMBL" id="HIQ95332.1"/>
    </source>
</evidence>
<dbReference type="InterPro" id="IPR024264">
    <property type="entry name" value="DUF3786"/>
</dbReference>
<name>A0A9D1CZU3_9FIRM</name>
<comment type="caution">
    <text evidence="2">The sequence shown here is derived from an EMBL/GenBank/DDBJ whole genome shotgun (WGS) entry which is preliminary data.</text>
</comment>
<dbReference type="Proteomes" id="UP000886886">
    <property type="component" value="Unassembled WGS sequence"/>
</dbReference>
<proteinExistence type="predicted"/>
<gene>
    <name evidence="2" type="ORF">IAB26_02105</name>
</gene>
<dbReference type="Pfam" id="PF12654">
    <property type="entry name" value="DUF3786"/>
    <property type="match status" value="1"/>
</dbReference>
<reference evidence="2" key="1">
    <citation type="submission" date="2020-10" db="EMBL/GenBank/DDBJ databases">
        <authorList>
            <person name="Gilroy R."/>
        </authorList>
    </citation>
    <scope>NUCLEOTIDE SEQUENCE</scope>
    <source>
        <strain evidence="2">ChiSjej3B21-11622</strain>
    </source>
</reference>
<sequence>MVEKREISNYEKMKKDMAAVFLQYDQEKMIRKFGLSGGRDYLSLPFLSQEYRINRHTGQVTWSKDGFRTAKEADYNAAMTIYDVLCCSREDCHPAHEWVNVCSLSAVKGGSLAKNGYFFQNAAEAFAGKTEALSWACESFQGRKLEKGDAAYELDLFPFLQMILRFWDADEEFPASLQILVDKNILDYMHYETLMFALTHVLGRIREEMDQVREEGVL</sequence>
<accession>A0A9D1CZU3</accession>
<evidence type="ECO:0000259" key="1">
    <source>
        <dbReference type="Pfam" id="PF12654"/>
    </source>
</evidence>
<evidence type="ECO:0000313" key="3">
    <source>
        <dbReference type="Proteomes" id="UP000886886"/>
    </source>
</evidence>
<organism evidence="2 3">
    <name type="scientific">Candidatus Limivivens merdigallinarum</name>
    <dbReference type="NCBI Taxonomy" id="2840859"/>
    <lineage>
        <taxon>Bacteria</taxon>
        <taxon>Bacillati</taxon>
        <taxon>Bacillota</taxon>
        <taxon>Clostridia</taxon>
        <taxon>Lachnospirales</taxon>
        <taxon>Lachnospiraceae</taxon>
        <taxon>Lachnospiraceae incertae sedis</taxon>
        <taxon>Candidatus Limivivens</taxon>
    </lineage>
</organism>
<protein>
    <submittedName>
        <fullName evidence="2">DUF3786 domain-containing protein</fullName>
    </submittedName>
</protein>
<feature type="domain" description="DUF3786" evidence="1">
    <location>
        <begin position="26"/>
        <end position="200"/>
    </location>
</feature>
<dbReference type="EMBL" id="DVFT01000028">
    <property type="protein sequence ID" value="HIQ95332.1"/>
    <property type="molecule type" value="Genomic_DNA"/>
</dbReference>
<dbReference type="AlphaFoldDB" id="A0A9D1CZU3"/>